<gene>
    <name evidence="5" type="ORF">FQ377_02920</name>
</gene>
<dbReference type="Proteomes" id="UP000323410">
    <property type="component" value="Unassembled WGS sequence"/>
</dbReference>
<dbReference type="PANTHER" id="PTHR11079">
    <property type="entry name" value="CYTOSINE DEAMINASE FAMILY MEMBER"/>
    <property type="match status" value="1"/>
</dbReference>
<dbReference type="InterPro" id="IPR016193">
    <property type="entry name" value="Cytidine_deaminase-like"/>
</dbReference>
<dbReference type="GO" id="GO:0008270">
    <property type="term" value="F:zinc ion binding"/>
    <property type="evidence" value="ECO:0007669"/>
    <property type="project" value="InterPro"/>
</dbReference>
<dbReference type="PROSITE" id="PS51747">
    <property type="entry name" value="CYT_DCMP_DEAMINASES_2"/>
    <property type="match status" value="1"/>
</dbReference>
<evidence type="ECO:0000313" key="5">
    <source>
        <dbReference type="EMBL" id="TYD00415.1"/>
    </source>
</evidence>
<dbReference type="EMBL" id="VSLD01000001">
    <property type="protein sequence ID" value="TYD00415.1"/>
    <property type="molecule type" value="Genomic_DNA"/>
</dbReference>
<reference evidence="5 6" key="1">
    <citation type="submission" date="2019-08" db="EMBL/GenBank/DDBJ databases">
        <title>Genone of Arthrobacter echini P9.</title>
        <authorList>
            <person name="Bowman J.P."/>
        </authorList>
    </citation>
    <scope>NUCLEOTIDE SEQUENCE [LARGE SCALE GENOMIC DNA]</scope>
    <source>
        <strain evidence="5 6">P9</strain>
    </source>
</reference>
<dbReference type="PROSITE" id="PS00903">
    <property type="entry name" value="CYT_DCMP_DEAMINASES_1"/>
    <property type="match status" value="1"/>
</dbReference>
<dbReference type="InterPro" id="IPR002125">
    <property type="entry name" value="CMP_dCMP_dom"/>
</dbReference>
<dbReference type="PANTHER" id="PTHR11079:SF161">
    <property type="entry name" value="CMP_DCMP-TYPE DEAMINASE DOMAIN-CONTAINING PROTEIN"/>
    <property type="match status" value="1"/>
</dbReference>
<name>A0A5D0XU73_9MICC</name>
<evidence type="ECO:0000256" key="3">
    <source>
        <dbReference type="SAM" id="MobiDB-lite"/>
    </source>
</evidence>
<keyword evidence="1" id="KW-0479">Metal-binding</keyword>
<evidence type="ECO:0000256" key="2">
    <source>
        <dbReference type="ARBA" id="ARBA00022833"/>
    </source>
</evidence>
<dbReference type="OrthoDB" id="9802676at2"/>
<sequence>MTTDSSVEPDPSLVQRSVDLALENVDAGGKPFACLVVRDGETLLEATNQVAQTGDVTAHAEIEALRRAAERGLTDLSDCDIYITAHPCPMCLGALYYAQPRSVIYAATREQENEHYEDGNRYMTLATFYDEFPLEPEDRQLPMLQGRSEDPAAPFRSWTEQNG</sequence>
<dbReference type="AlphaFoldDB" id="A0A5D0XU73"/>
<evidence type="ECO:0000259" key="4">
    <source>
        <dbReference type="PROSITE" id="PS51747"/>
    </source>
</evidence>
<dbReference type="RefSeq" id="WP_148599717.1">
    <property type="nucleotide sequence ID" value="NZ_VSLD01000001.1"/>
</dbReference>
<dbReference type="GO" id="GO:0047974">
    <property type="term" value="F:guanosine deaminase activity"/>
    <property type="evidence" value="ECO:0007669"/>
    <property type="project" value="TreeGrafter"/>
</dbReference>
<evidence type="ECO:0000313" key="6">
    <source>
        <dbReference type="Proteomes" id="UP000323410"/>
    </source>
</evidence>
<protein>
    <submittedName>
        <fullName evidence="5">Nucleoside deaminase</fullName>
    </submittedName>
</protein>
<dbReference type="CDD" id="cd01285">
    <property type="entry name" value="nucleoside_deaminase"/>
    <property type="match status" value="1"/>
</dbReference>
<accession>A0A5D0XU73</accession>
<organism evidence="5 6">
    <name type="scientific">Arthrobacter echini</name>
    <dbReference type="NCBI Taxonomy" id="1529066"/>
    <lineage>
        <taxon>Bacteria</taxon>
        <taxon>Bacillati</taxon>
        <taxon>Actinomycetota</taxon>
        <taxon>Actinomycetes</taxon>
        <taxon>Micrococcales</taxon>
        <taxon>Micrococcaceae</taxon>
        <taxon>Arthrobacter</taxon>
    </lineage>
</organism>
<dbReference type="GO" id="GO:0006152">
    <property type="term" value="P:purine nucleoside catabolic process"/>
    <property type="evidence" value="ECO:0007669"/>
    <property type="project" value="TreeGrafter"/>
</dbReference>
<proteinExistence type="predicted"/>
<comment type="caution">
    <text evidence="5">The sequence shown here is derived from an EMBL/GenBank/DDBJ whole genome shotgun (WGS) entry which is preliminary data.</text>
</comment>
<feature type="region of interest" description="Disordered" evidence="3">
    <location>
        <begin position="137"/>
        <end position="163"/>
    </location>
</feature>
<dbReference type="SUPFAM" id="SSF53927">
    <property type="entry name" value="Cytidine deaminase-like"/>
    <property type="match status" value="1"/>
</dbReference>
<dbReference type="InterPro" id="IPR016192">
    <property type="entry name" value="APOBEC/CMP_deaminase_Zn-bd"/>
</dbReference>
<dbReference type="Gene3D" id="3.40.140.10">
    <property type="entry name" value="Cytidine Deaminase, domain 2"/>
    <property type="match status" value="1"/>
</dbReference>
<dbReference type="Pfam" id="PF00383">
    <property type="entry name" value="dCMP_cyt_deam_1"/>
    <property type="match status" value="1"/>
</dbReference>
<evidence type="ECO:0000256" key="1">
    <source>
        <dbReference type="ARBA" id="ARBA00022723"/>
    </source>
</evidence>
<keyword evidence="6" id="KW-1185">Reference proteome</keyword>
<feature type="domain" description="CMP/dCMP-type deaminase" evidence="4">
    <location>
        <begin position="8"/>
        <end position="136"/>
    </location>
</feature>
<keyword evidence="2" id="KW-0862">Zinc</keyword>